<dbReference type="Proteomes" id="UP000295438">
    <property type="component" value="Unassembled WGS sequence"/>
</dbReference>
<dbReference type="InterPro" id="IPR036237">
    <property type="entry name" value="Xyl_isomerase-like_sf"/>
</dbReference>
<dbReference type="Pfam" id="PF01261">
    <property type="entry name" value="AP_endonuc_2"/>
    <property type="match status" value="1"/>
</dbReference>
<comment type="caution">
    <text evidence="2">The sequence shown here is derived from an EMBL/GenBank/DDBJ whole genome shotgun (WGS) entry which is preliminary data.</text>
</comment>
<dbReference type="InterPro" id="IPR013022">
    <property type="entry name" value="Xyl_isomerase-like_TIM-brl"/>
</dbReference>
<proteinExistence type="predicted"/>
<dbReference type="InterPro" id="IPR050312">
    <property type="entry name" value="IolE/XylAMocC-like"/>
</dbReference>
<evidence type="ECO:0000259" key="1">
    <source>
        <dbReference type="Pfam" id="PF01261"/>
    </source>
</evidence>
<evidence type="ECO:0000313" key="3">
    <source>
        <dbReference type="Proteomes" id="UP000295438"/>
    </source>
</evidence>
<feature type="domain" description="Xylose isomerase-like TIM barrel" evidence="1">
    <location>
        <begin position="104"/>
        <end position="289"/>
    </location>
</feature>
<keyword evidence="2" id="KW-0413">Isomerase</keyword>
<dbReference type="PANTHER" id="PTHR12110:SF53">
    <property type="entry name" value="BLR5974 PROTEIN"/>
    <property type="match status" value="1"/>
</dbReference>
<dbReference type="Gene3D" id="3.20.20.150">
    <property type="entry name" value="Divalent-metal-dependent TIM barrel enzymes"/>
    <property type="match status" value="1"/>
</dbReference>
<accession>A0A4R5VFA3</accession>
<evidence type="ECO:0000313" key="2">
    <source>
        <dbReference type="EMBL" id="TDK51044.1"/>
    </source>
</evidence>
<keyword evidence="3" id="KW-1185">Reference proteome</keyword>
<dbReference type="PANTHER" id="PTHR12110">
    <property type="entry name" value="HYDROXYPYRUVATE ISOMERASE"/>
    <property type="match status" value="1"/>
</dbReference>
<dbReference type="AlphaFoldDB" id="A0A4R5VFA3"/>
<dbReference type="EMBL" id="SMUW01000014">
    <property type="protein sequence ID" value="TDK51044.1"/>
    <property type="molecule type" value="Genomic_DNA"/>
</dbReference>
<dbReference type="GO" id="GO:0016853">
    <property type="term" value="F:isomerase activity"/>
    <property type="evidence" value="ECO:0007669"/>
    <property type="project" value="UniProtKB-KW"/>
</dbReference>
<organism evidence="2 3">
    <name type="scientific">Algoriphagus formosus</name>
    <dbReference type="NCBI Taxonomy" id="2007308"/>
    <lineage>
        <taxon>Bacteria</taxon>
        <taxon>Pseudomonadati</taxon>
        <taxon>Bacteroidota</taxon>
        <taxon>Cytophagia</taxon>
        <taxon>Cytophagales</taxon>
        <taxon>Cyclobacteriaceae</taxon>
        <taxon>Algoriphagus</taxon>
    </lineage>
</organism>
<sequence>MKRRQFLQASSLAALSFSMPFPRIPDFLKDYSMGIVIHSYGMRYGGRVKSGDFPPFENALDLMRHCHQIGAGGVQTTVGAWGLDFSNKVREEREMLDLYLEGSISLPKDETDLERFEQEVKDAREAGATVLRTVCLNGRRYENFESSDQFRDFKKKALISLQLAEVIVKKHQVKLAVENHKDWTSEELVEILKNLSSEWVGATVDFGNNVSLLENPNKVIENLAPFAFSTHVKDMGVQEYEDGFLLSEVPLGEGIVDLKKGMDLCRKYNPAIQFSLEMITRDPLKIPCLTEKYWGTFENTPATDLAKHLSFIRKEKYPGSLPQISGLTDQQKLQVEEENVKKCLNFSKSNLLT</sequence>
<dbReference type="SUPFAM" id="SSF51658">
    <property type="entry name" value="Xylose isomerase-like"/>
    <property type="match status" value="1"/>
</dbReference>
<reference evidence="2 3" key="1">
    <citation type="submission" date="2019-03" db="EMBL/GenBank/DDBJ databases">
        <title>Algoriphagus aquimaris sp. nov., isolated form marine sediment in Pohang, Korea.</title>
        <authorList>
            <person name="Kim J."/>
            <person name="Yoon S.-H."/>
            <person name="Lee S.-S."/>
        </authorList>
    </citation>
    <scope>NUCLEOTIDE SEQUENCE [LARGE SCALE GENOMIC DNA]</scope>
    <source>
        <strain evidence="2 3">F21</strain>
    </source>
</reference>
<protein>
    <submittedName>
        <fullName evidence="2">Sugar phosphate isomerase/epimerase</fullName>
    </submittedName>
</protein>
<gene>
    <name evidence="2" type="ORF">E1898_00295</name>
</gene>
<name>A0A4R5VFA3_9BACT</name>